<name>A0A9W6CZX5_9MICO</name>
<evidence type="ECO:0000313" key="4">
    <source>
        <dbReference type="Proteomes" id="UP001144396"/>
    </source>
</evidence>
<evidence type="ECO:0000256" key="2">
    <source>
        <dbReference type="SAM" id="SignalP"/>
    </source>
</evidence>
<dbReference type="PROSITE" id="PS51257">
    <property type="entry name" value="PROKAR_LIPOPROTEIN"/>
    <property type="match status" value="1"/>
</dbReference>
<accession>A0A9W6CZX5</accession>
<sequence length="243" mass="24621">MRRIASTVALAFAALALVACAPAAGLAGPTPSETATPSPSPSETPTPTPDPVVPAEIAVSGTGFAIIDSVGTTTFTFGWSDAPGPAVTALTDAFGTAPVATTTPGNGTFLAPYDVYTWAGFVFEAAQLTDAARDYYLAARVTMTAADAHGISLTAPHGLAVGDPIADALAVTPHFQMPTDGTTSIVLVDPEFPAKLAAFETYLATGTVPAGDDPFTTRAVAVRTSAGPAIEDIVAPEYSYLPF</sequence>
<keyword evidence="4" id="KW-1185">Reference proteome</keyword>
<dbReference type="RefSeq" id="WP_281885635.1">
    <property type="nucleotide sequence ID" value="NZ_BSDP01000001.1"/>
</dbReference>
<feature type="compositionally biased region" description="Pro residues" evidence="1">
    <location>
        <begin position="38"/>
        <end position="52"/>
    </location>
</feature>
<feature type="signal peptide" evidence="2">
    <location>
        <begin position="1"/>
        <end position="23"/>
    </location>
</feature>
<keyword evidence="2" id="KW-0732">Signal</keyword>
<organism evidence="3 4">
    <name type="scientific">Agromyces rhizosphaerae</name>
    <dbReference type="NCBI Taxonomy" id="88374"/>
    <lineage>
        <taxon>Bacteria</taxon>
        <taxon>Bacillati</taxon>
        <taxon>Actinomycetota</taxon>
        <taxon>Actinomycetes</taxon>
        <taxon>Micrococcales</taxon>
        <taxon>Microbacteriaceae</taxon>
        <taxon>Agromyces</taxon>
    </lineage>
</organism>
<feature type="chain" id="PRO_5040992453" evidence="2">
    <location>
        <begin position="24"/>
        <end position="243"/>
    </location>
</feature>
<protein>
    <submittedName>
        <fullName evidence="3">Uncharacterized protein</fullName>
    </submittedName>
</protein>
<proteinExistence type="predicted"/>
<dbReference type="AlphaFoldDB" id="A0A9W6CZX5"/>
<gene>
    <name evidence="3" type="ORF">ARHIZOSPH14_25860</name>
</gene>
<dbReference type="EMBL" id="BSDP01000001">
    <property type="protein sequence ID" value="GLI28344.1"/>
    <property type="molecule type" value="Genomic_DNA"/>
</dbReference>
<comment type="caution">
    <text evidence="3">The sequence shown here is derived from an EMBL/GenBank/DDBJ whole genome shotgun (WGS) entry which is preliminary data.</text>
</comment>
<feature type="region of interest" description="Disordered" evidence="1">
    <location>
        <begin position="27"/>
        <end position="52"/>
    </location>
</feature>
<evidence type="ECO:0000313" key="3">
    <source>
        <dbReference type="EMBL" id="GLI28344.1"/>
    </source>
</evidence>
<evidence type="ECO:0000256" key="1">
    <source>
        <dbReference type="SAM" id="MobiDB-lite"/>
    </source>
</evidence>
<feature type="compositionally biased region" description="Low complexity" evidence="1">
    <location>
        <begin position="27"/>
        <end position="37"/>
    </location>
</feature>
<dbReference type="Proteomes" id="UP001144396">
    <property type="component" value="Unassembled WGS sequence"/>
</dbReference>
<reference evidence="3" key="1">
    <citation type="submission" date="2022-12" db="EMBL/GenBank/DDBJ databases">
        <title>Reference genome sequencing for broad-spectrum identification of bacterial and archaeal isolates by mass spectrometry.</title>
        <authorList>
            <person name="Sekiguchi Y."/>
            <person name="Tourlousse D.M."/>
        </authorList>
    </citation>
    <scope>NUCLEOTIDE SEQUENCE</scope>
    <source>
        <strain evidence="3">14</strain>
    </source>
</reference>